<dbReference type="GO" id="GO:0008270">
    <property type="term" value="F:zinc ion binding"/>
    <property type="evidence" value="ECO:0007669"/>
    <property type="project" value="InterPro"/>
</dbReference>
<evidence type="ECO:0000259" key="8">
    <source>
        <dbReference type="Pfam" id="PF20511"/>
    </source>
</evidence>
<keyword evidence="10" id="KW-1185">Reference proteome</keyword>
<reference evidence="10" key="1">
    <citation type="submission" date="2009-12" db="EMBL/GenBank/DDBJ databases">
        <title>Complete sequence of Treponema azotonutricium strain ZAS-9.</title>
        <authorList>
            <person name="Tetu S.G."/>
            <person name="Matson E."/>
            <person name="Ren Q."/>
            <person name="Seshadri R."/>
            <person name="Elbourne L."/>
            <person name="Hassan K.A."/>
            <person name="Durkin A."/>
            <person name="Radune D."/>
            <person name="Mohamoud Y."/>
            <person name="Shay R."/>
            <person name="Jin S."/>
            <person name="Zhang X."/>
            <person name="Lucey K."/>
            <person name="Ballor N.R."/>
            <person name="Ottesen E."/>
            <person name="Rosenthal R."/>
            <person name="Allen A."/>
            <person name="Leadbetter J.R."/>
            <person name="Paulsen I.T."/>
        </authorList>
    </citation>
    <scope>NUCLEOTIDE SEQUENCE [LARGE SCALE GENOMIC DNA]</scope>
    <source>
        <strain evidence="10">ATCC BAA-888 / DSM 13862 / ZAS-9</strain>
    </source>
</reference>
<dbReference type="InterPro" id="IPR016305">
    <property type="entry name" value="Mannose-6-P_Isomerase"/>
</dbReference>
<dbReference type="NCBIfam" id="TIGR00218">
    <property type="entry name" value="manA"/>
    <property type="match status" value="1"/>
</dbReference>
<dbReference type="GO" id="GO:0009298">
    <property type="term" value="P:GDP-mannose biosynthetic process"/>
    <property type="evidence" value="ECO:0007669"/>
    <property type="project" value="InterPro"/>
</dbReference>
<dbReference type="RefSeq" id="WP_015711058.1">
    <property type="nucleotide sequence ID" value="NC_015577.1"/>
</dbReference>
<dbReference type="SUPFAM" id="SSF51182">
    <property type="entry name" value="RmlC-like cupins"/>
    <property type="match status" value="1"/>
</dbReference>
<dbReference type="InParanoid" id="F5Y8W1"/>
<reference evidence="9 10" key="2">
    <citation type="journal article" date="2011" name="ISME J.">
        <title>RNA-seq reveals cooperative metabolic interactions between two termite-gut spirochete species in co-culture.</title>
        <authorList>
            <person name="Rosenthal A.Z."/>
            <person name="Matson E.G."/>
            <person name="Eldar A."/>
            <person name="Leadbetter J.R."/>
        </authorList>
    </citation>
    <scope>NUCLEOTIDE SEQUENCE [LARGE SCALE GENOMIC DNA]</scope>
    <source>
        <strain evidence="10">ATCC BAA-888 / DSM 13862 / ZAS-9</strain>
    </source>
</reference>
<dbReference type="InterPro" id="IPR046457">
    <property type="entry name" value="PMI_typeI_cat"/>
</dbReference>
<evidence type="ECO:0000256" key="5">
    <source>
        <dbReference type="ARBA" id="ARBA00022723"/>
    </source>
</evidence>
<dbReference type="GO" id="GO:0004476">
    <property type="term" value="F:mannose-6-phosphate isomerase activity"/>
    <property type="evidence" value="ECO:0007669"/>
    <property type="project" value="UniProtKB-EC"/>
</dbReference>
<gene>
    <name evidence="9" type="primary">manA</name>
    <name evidence="9" type="ordered locus">TREAZ_0923</name>
</gene>
<dbReference type="InterPro" id="IPR011051">
    <property type="entry name" value="RmlC_Cupin_sf"/>
</dbReference>
<keyword evidence="6" id="KW-0862">Zinc</keyword>
<dbReference type="InterPro" id="IPR018050">
    <property type="entry name" value="Pmannose_isomerase-type1_CS"/>
</dbReference>
<sequence>MPKNDLRIEILGTSISISADEEQDYLDRLLDTYTKAIEATGKSTGLKDPLKIAILTGFLLCDEAEKARHISSFEIESHEIETLALNLISRLDHALGEEGQTAVNKPIEVPSTDEAPAAAPPVNARPGILKLKNAVKYYEWGSPKWIPELLGQRNISRAPWAELWMGVHPEGPSCIADGDQEAASPLLSQIISGDPVNTLGEEGAKDFGALPFLFKILAAGKPLSIQVHPNMDQAKDGFDRENFEGIDLKAPNRNYKDPNHKPEIICALTPFTAMCGFRSSDEIKKLLDIFSRGAPQSLKTGLNSLIASLIAMDGENPLKSFLSSLFDMGPGTRQELSAYAKSQKLDQEYPEYADEWKFISWFAELYPNDPAVIAPLYLNLIDLKPGEAVYLPAGVLHAYIYGLGVELMANSDNVLRGGLTPKHIDIKELFRVLKFSPFKPVILKPAGTDAGNTPAFFRFPTPAREFALGCYKNSNSANSEITYNEKGPSIIIVTDGELHIADNVKRNTVILNKGESAFIPASSALRGLSFSGNYTAYAAGIGEKEEPGEG</sequence>
<evidence type="ECO:0000313" key="10">
    <source>
        <dbReference type="Proteomes" id="UP000009222"/>
    </source>
</evidence>
<comment type="cofactor">
    <cofactor evidence="2">
        <name>Zn(2+)</name>
        <dbReference type="ChEBI" id="CHEBI:29105"/>
    </cofactor>
</comment>
<dbReference type="HOGENOM" id="CLU_026967_1_0_12"/>
<dbReference type="PRINTS" id="PR00714">
    <property type="entry name" value="MAN6PISMRASE"/>
</dbReference>
<dbReference type="PANTHER" id="PTHR10309:SF0">
    <property type="entry name" value="MANNOSE-6-PHOSPHATE ISOMERASE"/>
    <property type="match status" value="1"/>
</dbReference>
<dbReference type="OrthoDB" id="9792649at2"/>
<evidence type="ECO:0000256" key="7">
    <source>
        <dbReference type="ARBA" id="ARBA00023235"/>
    </source>
</evidence>
<dbReference type="Gene3D" id="1.10.441.10">
    <property type="entry name" value="Phosphomannose Isomerase, domain 2"/>
    <property type="match status" value="1"/>
</dbReference>
<dbReference type="Pfam" id="PF20511">
    <property type="entry name" value="PMI_typeI_cat"/>
    <property type="match status" value="1"/>
</dbReference>
<dbReference type="AlphaFoldDB" id="F5Y8W1"/>
<dbReference type="InterPro" id="IPR007838">
    <property type="entry name" value="Cell_div_ZapA-like"/>
</dbReference>
<dbReference type="CDD" id="cd07011">
    <property type="entry name" value="cupin_PMI_type_I_N"/>
    <property type="match status" value="1"/>
</dbReference>
<dbReference type="eggNOG" id="COG1482">
    <property type="taxonomic scope" value="Bacteria"/>
</dbReference>
<comment type="catalytic activity">
    <reaction evidence="1">
        <text>D-mannose 6-phosphate = D-fructose 6-phosphate</text>
        <dbReference type="Rhea" id="RHEA:12356"/>
        <dbReference type="ChEBI" id="CHEBI:58735"/>
        <dbReference type="ChEBI" id="CHEBI:61527"/>
        <dbReference type="EC" id="5.3.1.8"/>
    </reaction>
</comment>
<dbReference type="EMBL" id="CP001841">
    <property type="protein sequence ID" value="AEF80800.1"/>
    <property type="molecule type" value="Genomic_DNA"/>
</dbReference>
<dbReference type="InterPro" id="IPR014710">
    <property type="entry name" value="RmlC-like_jellyroll"/>
</dbReference>
<name>F5Y8W1_LEAAZ</name>
<dbReference type="PANTHER" id="PTHR10309">
    <property type="entry name" value="MANNOSE-6-PHOSPHATE ISOMERASE"/>
    <property type="match status" value="1"/>
</dbReference>
<evidence type="ECO:0000313" key="9">
    <source>
        <dbReference type="EMBL" id="AEF80800.1"/>
    </source>
</evidence>
<dbReference type="InterPro" id="IPR001250">
    <property type="entry name" value="Man6P_Isoase-1"/>
</dbReference>
<dbReference type="GO" id="GO:0005829">
    <property type="term" value="C:cytosol"/>
    <property type="evidence" value="ECO:0007669"/>
    <property type="project" value="TreeGrafter"/>
</dbReference>
<dbReference type="Pfam" id="PF05164">
    <property type="entry name" value="ZapA"/>
    <property type="match status" value="1"/>
</dbReference>
<evidence type="ECO:0000256" key="6">
    <source>
        <dbReference type="ARBA" id="ARBA00022833"/>
    </source>
</evidence>
<evidence type="ECO:0000256" key="3">
    <source>
        <dbReference type="ARBA" id="ARBA00010772"/>
    </source>
</evidence>
<keyword evidence="5" id="KW-0479">Metal-binding</keyword>
<evidence type="ECO:0000256" key="1">
    <source>
        <dbReference type="ARBA" id="ARBA00000757"/>
    </source>
</evidence>
<proteinExistence type="inferred from homology"/>
<dbReference type="Proteomes" id="UP000009222">
    <property type="component" value="Chromosome"/>
</dbReference>
<dbReference type="EC" id="5.3.1.8" evidence="4"/>
<dbReference type="STRING" id="545695.TREAZ_0923"/>
<protein>
    <recommendedName>
        <fullName evidence="4">mannose-6-phosphate isomerase</fullName>
        <ecNumber evidence="4">5.3.1.8</ecNumber>
    </recommendedName>
</protein>
<comment type="similarity">
    <text evidence="3">Belongs to the mannose-6-phosphate isomerase type 1 family.</text>
</comment>
<dbReference type="KEGG" id="taz:TREAZ_0923"/>
<accession>F5Y8W1</accession>
<keyword evidence="7 9" id="KW-0413">Isomerase</keyword>
<evidence type="ECO:0000256" key="2">
    <source>
        <dbReference type="ARBA" id="ARBA00001947"/>
    </source>
</evidence>
<dbReference type="Gene3D" id="2.60.120.10">
    <property type="entry name" value="Jelly Rolls"/>
    <property type="match status" value="2"/>
</dbReference>
<organism evidence="9 10">
    <name type="scientific">Leadbettera azotonutricia (strain ATCC BAA-888 / DSM 13862 / ZAS-9)</name>
    <name type="common">Treponema azotonutricium</name>
    <dbReference type="NCBI Taxonomy" id="545695"/>
    <lineage>
        <taxon>Bacteria</taxon>
        <taxon>Pseudomonadati</taxon>
        <taxon>Spirochaetota</taxon>
        <taxon>Spirochaetia</taxon>
        <taxon>Spirochaetales</taxon>
        <taxon>Breznakiellaceae</taxon>
        <taxon>Leadbettera</taxon>
    </lineage>
</organism>
<dbReference type="GO" id="GO:0005975">
    <property type="term" value="P:carbohydrate metabolic process"/>
    <property type="evidence" value="ECO:0007669"/>
    <property type="project" value="InterPro"/>
</dbReference>
<dbReference type="PROSITE" id="PS00965">
    <property type="entry name" value="PMI_I_1"/>
    <property type="match status" value="1"/>
</dbReference>
<evidence type="ECO:0000256" key="4">
    <source>
        <dbReference type="ARBA" id="ARBA00011956"/>
    </source>
</evidence>
<feature type="domain" description="Phosphomannose isomerase type I catalytic" evidence="8">
    <location>
        <begin position="128"/>
        <end position="278"/>
    </location>
</feature>